<dbReference type="AlphaFoldDB" id="A0A238YSF4"/>
<sequence>MLGAARGWAQTPVSAPNSRPVSVYITAHPDDWQLFMGSDACDDVQRRNAKVVFICLTGGQANKVDDAYWQSRETACQAAIQKAANLTTAASTVPMPAQESVNAHSVTVVRYRSTVAYFLHLPDGNLDGKGQSRGGFQSMKLLFKAGRPVAPLDHGPAYTSWNDLVATVRALLQREVGSAKLEVHTPQPNERYNPGDHSDHRMAGELALAATAQTECRYQLYVGYDSSRRPLNLTATQTENQRAVYQAYSQKMAEQGQPSSWDEAHLRFIGRQYSFIRHCPGNSLNSGTPAAPSTSASGTNPDEPVEVATGIVLEPSYPNPFNESSLLTYRLPTAAAVWLRVLDSQGREVVSLLRGSQQSAGKHEQWLDVHSFPATGLYVAELRVGSQHRICRLEIIR</sequence>
<gene>
    <name evidence="2" type="ORF">SAMN06269173_10669</name>
</gene>
<dbReference type="InterPro" id="IPR003737">
    <property type="entry name" value="GlcNAc_PI_deacetylase-related"/>
</dbReference>
<keyword evidence="3" id="KW-1185">Reference proteome</keyword>
<feature type="compositionally biased region" description="Low complexity" evidence="1">
    <location>
        <begin position="285"/>
        <end position="301"/>
    </location>
</feature>
<reference evidence="3" key="1">
    <citation type="submission" date="2017-06" db="EMBL/GenBank/DDBJ databases">
        <authorList>
            <person name="Varghese N."/>
            <person name="Submissions S."/>
        </authorList>
    </citation>
    <scope>NUCLEOTIDE SEQUENCE [LARGE SCALE GENOMIC DNA]</scope>
    <source>
        <strain evidence="3">DSM 28041</strain>
    </source>
</reference>
<dbReference type="Pfam" id="PF02585">
    <property type="entry name" value="PIG-L"/>
    <property type="match status" value="1"/>
</dbReference>
<proteinExistence type="predicted"/>
<feature type="region of interest" description="Disordered" evidence="1">
    <location>
        <begin position="284"/>
        <end position="304"/>
    </location>
</feature>
<evidence type="ECO:0000313" key="2">
    <source>
        <dbReference type="EMBL" id="SNR74206.1"/>
    </source>
</evidence>
<protein>
    <submittedName>
        <fullName evidence="2">Por secretion system C-terminal sorting domain-containing protein</fullName>
    </submittedName>
</protein>
<dbReference type="InterPro" id="IPR026444">
    <property type="entry name" value="Secre_tail"/>
</dbReference>
<dbReference type="NCBIfam" id="TIGR04183">
    <property type="entry name" value="Por_Secre_tail"/>
    <property type="match status" value="1"/>
</dbReference>
<dbReference type="Gene3D" id="3.40.50.10320">
    <property type="entry name" value="LmbE-like"/>
    <property type="match status" value="1"/>
</dbReference>
<evidence type="ECO:0000256" key="1">
    <source>
        <dbReference type="SAM" id="MobiDB-lite"/>
    </source>
</evidence>
<dbReference type="SUPFAM" id="SSF102588">
    <property type="entry name" value="LmbE-like"/>
    <property type="match status" value="1"/>
</dbReference>
<dbReference type="EMBL" id="FZNS01000006">
    <property type="protein sequence ID" value="SNR74206.1"/>
    <property type="molecule type" value="Genomic_DNA"/>
</dbReference>
<evidence type="ECO:0000313" key="3">
    <source>
        <dbReference type="Proteomes" id="UP000198310"/>
    </source>
</evidence>
<organism evidence="2 3">
    <name type="scientific">Hymenobacter mucosus</name>
    <dbReference type="NCBI Taxonomy" id="1411120"/>
    <lineage>
        <taxon>Bacteria</taxon>
        <taxon>Pseudomonadati</taxon>
        <taxon>Bacteroidota</taxon>
        <taxon>Cytophagia</taxon>
        <taxon>Cytophagales</taxon>
        <taxon>Hymenobacteraceae</taxon>
        <taxon>Hymenobacter</taxon>
    </lineage>
</organism>
<dbReference type="InterPro" id="IPR024078">
    <property type="entry name" value="LmbE-like_dom_sf"/>
</dbReference>
<dbReference type="Proteomes" id="UP000198310">
    <property type="component" value="Unassembled WGS sequence"/>
</dbReference>
<name>A0A238YSF4_9BACT</name>
<accession>A0A238YSF4</accession>